<comment type="subcellular location">
    <subcellularLocation>
        <location evidence="1">Cell membrane</location>
        <topology evidence="1">Multi-pass membrane protein</topology>
    </subcellularLocation>
</comment>
<evidence type="ECO:0000256" key="6">
    <source>
        <dbReference type="ARBA" id="ARBA00022989"/>
    </source>
</evidence>
<evidence type="ECO:0000256" key="7">
    <source>
        <dbReference type="ARBA" id="ARBA00023136"/>
    </source>
</evidence>
<accession>A0A537IVG8</accession>
<dbReference type="AlphaFoldDB" id="A0A537IVG8"/>
<protein>
    <submittedName>
        <fullName evidence="9">Rod shape-determining protein MreD</fullName>
    </submittedName>
</protein>
<keyword evidence="3" id="KW-1003">Cell membrane</keyword>
<dbReference type="GO" id="GO:0005886">
    <property type="term" value="C:plasma membrane"/>
    <property type="evidence" value="ECO:0007669"/>
    <property type="project" value="UniProtKB-SubCell"/>
</dbReference>
<keyword evidence="7 8" id="KW-0472">Membrane</keyword>
<dbReference type="InterPro" id="IPR007227">
    <property type="entry name" value="Cell_shape_determining_MreD"/>
</dbReference>
<feature type="transmembrane region" description="Helical" evidence="8">
    <location>
        <begin position="132"/>
        <end position="151"/>
    </location>
</feature>
<organism evidence="9 10">
    <name type="scientific">Candidatus Segetimicrobium genomatis</name>
    <dbReference type="NCBI Taxonomy" id="2569760"/>
    <lineage>
        <taxon>Bacteria</taxon>
        <taxon>Bacillati</taxon>
        <taxon>Candidatus Sysuimicrobiota</taxon>
        <taxon>Candidatus Sysuimicrobiia</taxon>
        <taxon>Candidatus Sysuimicrobiales</taxon>
        <taxon>Candidatus Segetimicrobiaceae</taxon>
        <taxon>Candidatus Segetimicrobium</taxon>
    </lineage>
</organism>
<dbReference type="Proteomes" id="UP000318834">
    <property type="component" value="Unassembled WGS sequence"/>
</dbReference>
<comment type="similarity">
    <text evidence="2">Belongs to the MreD family.</text>
</comment>
<evidence type="ECO:0000313" key="9">
    <source>
        <dbReference type="EMBL" id="TMI75321.1"/>
    </source>
</evidence>
<sequence length="165" mass="16966">MSRALAYAGVLVVVALVQAAWLARVQVWGAALDPLLPFAVGMGILRGAESGAVVGVAAGLLQDLLSGGGPLGVNGLSKLVVGFASGLFERSIYIENPLLPAIATFVGTLLGEVLLVIVALVVGLGVPSWSALVAKVIVQAILNSAIAPLLFRGIRVIETRLQREH</sequence>
<dbReference type="GO" id="GO:0008360">
    <property type="term" value="P:regulation of cell shape"/>
    <property type="evidence" value="ECO:0007669"/>
    <property type="project" value="UniProtKB-KW"/>
</dbReference>
<proteinExistence type="inferred from homology"/>
<dbReference type="NCBIfam" id="TIGR03426">
    <property type="entry name" value="shape_MreD"/>
    <property type="match status" value="1"/>
</dbReference>
<reference evidence="9 10" key="1">
    <citation type="journal article" date="2019" name="Nat. Microbiol.">
        <title>Mediterranean grassland soil C-N compound turnover is dependent on rainfall and depth, and is mediated by genomically divergent microorganisms.</title>
        <authorList>
            <person name="Diamond S."/>
            <person name="Andeer P.F."/>
            <person name="Li Z."/>
            <person name="Crits-Christoph A."/>
            <person name="Burstein D."/>
            <person name="Anantharaman K."/>
            <person name="Lane K.R."/>
            <person name="Thomas B.C."/>
            <person name="Pan C."/>
            <person name="Northen T.R."/>
            <person name="Banfield J.F."/>
        </authorList>
    </citation>
    <scope>NUCLEOTIDE SEQUENCE [LARGE SCALE GENOMIC DNA]</scope>
    <source>
        <strain evidence="9">NP_8</strain>
    </source>
</reference>
<evidence type="ECO:0000313" key="10">
    <source>
        <dbReference type="Proteomes" id="UP000318834"/>
    </source>
</evidence>
<evidence type="ECO:0000256" key="5">
    <source>
        <dbReference type="ARBA" id="ARBA00022960"/>
    </source>
</evidence>
<evidence type="ECO:0000256" key="1">
    <source>
        <dbReference type="ARBA" id="ARBA00004651"/>
    </source>
</evidence>
<gene>
    <name evidence="9" type="primary">mreD</name>
    <name evidence="9" type="ORF">E6H05_06775</name>
</gene>
<comment type="caution">
    <text evidence="9">The sequence shown here is derived from an EMBL/GenBank/DDBJ whole genome shotgun (WGS) entry which is preliminary data.</text>
</comment>
<evidence type="ECO:0000256" key="3">
    <source>
        <dbReference type="ARBA" id="ARBA00022475"/>
    </source>
</evidence>
<evidence type="ECO:0000256" key="8">
    <source>
        <dbReference type="SAM" id="Phobius"/>
    </source>
</evidence>
<keyword evidence="5" id="KW-0133">Cell shape</keyword>
<keyword evidence="6 8" id="KW-1133">Transmembrane helix</keyword>
<name>A0A537IVG8_9BACT</name>
<dbReference type="Pfam" id="PF04093">
    <property type="entry name" value="MreD"/>
    <property type="match status" value="1"/>
</dbReference>
<dbReference type="Gene3D" id="1.10.1760.20">
    <property type="match status" value="1"/>
</dbReference>
<feature type="transmembrane region" description="Helical" evidence="8">
    <location>
        <begin position="98"/>
        <end position="126"/>
    </location>
</feature>
<evidence type="ECO:0000256" key="4">
    <source>
        <dbReference type="ARBA" id="ARBA00022692"/>
    </source>
</evidence>
<keyword evidence="4 8" id="KW-0812">Transmembrane</keyword>
<dbReference type="EMBL" id="VBAP01000044">
    <property type="protein sequence ID" value="TMI75321.1"/>
    <property type="molecule type" value="Genomic_DNA"/>
</dbReference>
<evidence type="ECO:0000256" key="2">
    <source>
        <dbReference type="ARBA" id="ARBA00007776"/>
    </source>
</evidence>